<accession>A0ABV8SFE4</accession>
<evidence type="ECO:0000256" key="5">
    <source>
        <dbReference type="ARBA" id="ARBA00023136"/>
    </source>
</evidence>
<feature type="transmembrane region" description="Helical" evidence="10">
    <location>
        <begin position="37"/>
        <end position="56"/>
    </location>
</feature>
<evidence type="ECO:0000256" key="6">
    <source>
        <dbReference type="ARBA" id="ARBA00023303"/>
    </source>
</evidence>
<keyword evidence="5 10" id="KW-0472">Membrane</keyword>
<keyword evidence="12" id="KW-1185">Reference proteome</keyword>
<feature type="binding site" evidence="10">
    <location>
        <position position="75"/>
    </location>
    <ligand>
        <name>Na(+)</name>
        <dbReference type="ChEBI" id="CHEBI:29101"/>
        <note>structural</note>
    </ligand>
</feature>
<dbReference type="EMBL" id="JBHSED010000040">
    <property type="protein sequence ID" value="MFC4305730.1"/>
    <property type="molecule type" value="Genomic_DNA"/>
</dbReference>
<proteinExistence type="inferred from homology"/>
<comment type="activity regulation">
    <text evidence="10">Na(+) is not transported, but it plays an essential structural role and its presence is essential for fluoride channel function.</text>
</comment>
<evidence type="ECO:0000256" key="10">
    <source>
        <dbReference type="HAMAP-Rule" id="MF_00454"/>
    </source>
</evidence>
<keyword evidence="10" id="KW-0915">Sodium</keyword>
<comment type="function">
    <text evidence="9 10">Fluoride-specific ion channel. Important for reducing fluoride concentration in the cell, thus reducing its toxicity.</text>
</comment>
<evidence type="ECO:0000256" key="2">
    <source>
        <dbReference type="ARBA" id="ARBA00022475"/>
    </source>
</evidence>
<feature type="transmembrane region" description="Helical" evidence="10">
    <location>
        <begin position="63"/>
        <end position="81"/>
    </location>
</feature>
<protein>
    <recommendedName>
        <fullName evidence="10">Fluoride-specific ion channel FluC</fullName>
    </recommendedName>
</protein>
<keyword evidence="2 10" id="KW-1003">Cell membrane</keyword>
<gene>
    <name evidence="10" type="primary">fluC</name>
    <name evidence="10" type="synonym">crcB</name>
    <name evidence="11" type="ORF">ACFO1S_20075</name>
</gene>
<comment type="caution">
    <text evidence="11">The sequence shown here is derived from an EMBL/GenBank/DDBJ whole genome shotgun (WGS) entry which is preliminary data.</text>
</comment>
<evidence type="ECO:0000256" key="7">
    <source>
        <dbReference type="ARBA" id="ARBA00035120"/>
    </source>
</evidence>
<comment type="similarity">
    <text evidence="7 10">Belongs to the fluoride channel Fluc/FEX (TC 1.A.43) family.</text>
</comment>
<evidence type="ECO:0000313" key="12">
    <source>
        <dbReference type="Proteomes" id="UP001595755"/>
    </source>
</evidence>
<keyword evidence="4 10" id="KW-1133">Transmembrane helix</keyword>
<comment type="subcellular location">
    <subcellularLocation>
        <location evidence="1 10">Cell membrane</location>
        <topology evidence="1 10">Multi-pass membrane protein</topology>
    </subcellularLocation>
</comment>
<dbReference type="PANTHER" id="PTHR28259">
    <property type="entry name" value="FLUORIDE EXPORT PROTEIN 1-RELATED"/>
    <property type="match status" value="1"/>
</dbReference>
<keyword evidence="10" id="KW-0813">Transport</keyword>
<dbReference type="PANTHER" id="PTHR28259:SF1">
    <property type="entry name" value="FLUORIDE EXPORT PROTEIN 1-RELATED"/>
    <property type="match status" value="1"/>
</dbReference>
<evidence type="ECO:0000256" key="1">
    <source>
        <dbReference type="ARBA" id="ARBA00004651"/>
    </source>
</evidence>
<sequence>MNGMWLACLVGIGGAAGTLLRYGVGRLLLAKNKPGYYGTLSVNLAGSLAMGLLIGLRLEQENAAAYALTGIGFLGGLTTYSTLNVQKATLSGGGSRRTLTLYLGATYIGGLGATALGFALGTYLHT</sequence>
<keyword evidence="10" id="KW-0479">Metal-binding</keyword>
<dbReference type="RefSeq" id="WP_204601312.1">
    <property type="nucleotide sequence ID" value="NZ_JBHSED010000040.1"/>
</dbReference>
<evidence type="ECO:0000256" key="8">
    <source>
        <dbReference type="ARBA" id="ARBA00035585"/>
    </source>
</evidence>
<feature type="binding site" evidence="10">
    <location>
        <position position="78"/>
    </location>
    <ligand>
        <name>Na(+)</name>
        <dbReference type="ChEBI" id="CHEBI:29101"/>
        <note>structural</note>
    </ligand>
</feature>
<feature type="transmembrane region" description="Helical" evidence="10">
    <location>
        <begin position="101"/>
        <end position="124"/>
    </location>
</feature>
<evidence type="ECO:0000256" key="4">
    <source>
        <dbReference type="ARBA" id="ARBA00022989"/>
    </source>
</evidence>
<dbReference type="Proteomes" id="UP001595755">
    <property type="component" value="Unassembled WGS sequence"/>
</dbReference>
<comment type="catalytic activity">
    <reaction evidence="8">
        <text>fluoride(in) = fluoride(out)</text>
        <dbReference type="Rhea" id="RHEA:76159"/>
        <dbReference type="ChEBI" id="CHEBI:17051"/>
    </reaction>
    <physiologicalReaction direction="left-to-right" evidence="8">
        <dbReference type="Rhea" id="RHEA:76160"/>
    </physiologicalReaction>
</comment>
<organism evidence="11 12">
    <name type="scientific">Cohnella boryungensis</name>
    <dbReference type="NCBI Taxonomy" id="768479"/>
    <lineage>
        <taxon>Bacteria</taxon>
        <taxon>Bacillati</taxon>
        <taxon>Bacillota</taxon>
        <taxon>Bacilli</taxon>
        <taxon>Bacillales</taxon>
        <taxon>Paenibacillaceae</taxon>
        <taxon>Cohnella</taxon>
    </lineage>
</organism>
<evidence type="ECO:0000256" key="9">
    <source>
        <dbReference type="ARBA" id="ARBA00049940"/>
    </source>
</evidence>
<evidence type="ECO:0000313" key="11">
    <source>
        <dbReference type="EMBL" id="MFC4305730.1"/>
    </source>
</evidence>
<keyword evidence="10" id="KW-0406">Ion transport</keyword>
<reference evidence="12" key="1">
    <citation type="journal article" date="2019" name="Int. J. Syst. Evol. Microbiol.">
        <title>The Global Catalogue of Microorganisms (GCM) 10K type strain sequencing project: providing services to taxonomists for standard genome sequencing and annotation.</title>
        <authorList>
            <consortium name="The Broad Institute Genomics Platform"/>
            <consortium name="The Broad Institute Genome Sequencing Center for Infectious Disease"/>
            <person name="Wu L."/>
            <person name="Ma J."/>
        </authorList>
    </citation>
    <scope>NUCLEOTIDE SEQUENCE [LARGE SCALE GENOMIC DNA]</scope>
    <source>
        <strain evidence="12">CGMCC 4.1641</strain>
    </source>
</reference>
<keyword evidence="3 10" id="KW-0812">Transmembrane</keyword>
<dbReference type="Pfam" id="PF02537">
    <property type="entry name" value="CRCB"/>
    <property type="match status" value="1"/>
</dbReference>
<dbReference type="InterPro" id="IPR003691">
    <property type="entry name" value="FluC"/>
</dbReference>
<dbReference type="HAMAP" id="MF_00454">
    <property type="entry name" value="FluC"/>
    <property type="match status" value="1"/>
</dbReference>
<keyword evidence="6 10" id="KW-0407">Ion channel</keyword>
<evidence type="ECO:0000256" key="3">
    <source>
        <dbReference type="ARBA" id="ARBA00022692"/>
    </source>
</evidence>
<name>A0ABV8SFE4_9BACL</name>